<evidence type="ECO:0000313" key="2">
    <source>
        <dbReference type="EMBL" id="EDN77806.1"/>
    </source>
</evidence>
<organism evidence="2 3">
    <name type="scientific">Mediterraneibacter gnavus (strain ATCC 29149 / DSM 114966 / JCM 6515 / VPI C7-9)</name>
    <name type="common">Ruminococcus gnavus</name>
    <dbReference type="NCBI Taxonomy" id="411470"/>
    <lineage>
        <taxon>Bacteria</taxon>
        <taxon>Bacillati</taxon>
        <taxon>Bacillota</taxon>
        <taxon>Clostridia</taxon>
        <taxon>Lachnospirales</taxon>
        <taxon>Lachnospiraceae</taxon>
        <taxon>Mediterraneibacter</taxon>
    </lineage>
</organism>
<feature type="region of interest" description="Disordered" evidence="1">
    <location>
        <begin position="21"/>
        <end position="44"/>
    </location>
</feature>
<reference evidence="2 3" key="2">
    <citation type="submission" date="2007-06" db="EMBL/GenBank/DDBJ databases">
        <title>Draft genome sequence of Ruminococcus gnavus (ATCC 29149).</title>
        <authorList>
            <person name="Sudarsanam P."/>
            <person name="Ley R."/>
            <person name="Guruge J."/>
            <person name="Turnbaugh P.J."/>
            <person name="Mahowald M."/>
            <person name="Liep D."/>
            <person name="Gordon J."/>
        </authorList>
    </citation>
    <scope>NUCLEOTIDE SEQUENCE [LARGE SCALE GENOMIC DNA]</scope>
    <source>
        <strain evidence="2 3">ATCC 29149</strain>
    </source>
</reference>
<evidence type="ECO:0000256" key="1">
    <source>
        <dbReference type="SAM" id="MobiDB-lite"/>
    </source>
</evidence>
<dbReference type="EMBL" id="AAYG02000013">
    <property type="protein sequence ID" value="EDN77806.1"/>
    <property type="molecule type" value="Genomic_DNA"/>
</dbReference>
<comment type="caution">
    <text evidence="2">The sequence shown here is derived from an EMBL/GenBank/DDBJ whole genome shotgun (WGS) entry which is preliminary data.</text>
</comment>
<gene>
    <name evidence="2" type="ORF">RUMGNA_01785</name>
</gene>
<reference evidence="2 3" key="1">
    <citation type="submission" date="2007-04" db="EMBL/GenBank/DDBJ databases">
        <authorList>
            <person name="Fulton L."/>
            <person name="Clifton S."/>
            <person name="Fulton B."/>
            <person name="Xu J."/>
            <person name="Minx P."/>
            <person name="Pepin K.H."/>
            <person name="Johnson M."/>
            <person name="Thiruvilangam P."/>
            <person name="Bhonagiri V."/>
            <person name="Nash W.E."/>
            <person name="Mardis E.R."/>
            <person name="Wilson R.K."/>
        </authorList>
    </citation>
    <scope>NUCLEOTIDE SEQUENCE [LARGE SCALE GENOMIC DNA]</scope>
    <source>
        <strain evidence="2 3">ATCC 29149</strain>
    </source>
</reference>
<dbReference type="PaxDb" id="411470-RUMGNA_01785"/>
<proteinExistence type="predicted"/>
<name>A7B2K7_MEDG7</name>
<protein>
    <submittedName>
        <fullName evidence="2">Uncharacterized protein</fullName>
    </submittedName>
</protein>
<feature type="compositionally biased region" description="Basic and acidic residues" evidence="1">
    <location>
        <begin position="26"/>
        <end position="44"/>
    </location>
</feature>
<dbReference type="Proteomes" id="UP000004410">
    <property type="component" value="Unassembled WGS sequence"/>
</dbReference>
<sequence>MLVRGLHLEEKREDPQRAVIKKRDRKGRERYGKFSNRIDGRAEL</sequence>
<dbReference type="AlphaFoldDB" id="A7B2K7"/>
<accession>A7B2K7</accession>
<evidence type="ECO:0000313" key="3">
    <source>
        <dbReference type="Proteomes" id="UP000004410"/>
    </source>
</evidence>